<keyword evidence="3 6" id="KW-0812">Transmembrane</keyword>
<evidence type="ECO:0000313" key="7">
    <source>
        <dbReference type="EMBL" id="EJD64891.1"/>
    </source>
</evidence>
<dbReference type="GO" id="GO:0005886">
    <property type="term" value="C:plasma membrane"/>
    <property type="evidence" value="ECO:0007669"/>
    <property type="project" value="TreeGrafter"/>
</dbReference>
<evidence type="ECO:0000313" key="8">
    <source>
        <dbReference type="Proteomes" id="UP000006415"/>
    </source>
</evidence>
<protein>
    <submittedName>
        <fullName evidence="7">MATE efflux family protein</fullName>
    </submittedName>
</protein>
<comment type="caution">
    <text evidence="7">The sequence shown here is derived from an EMBL/GenBank/DDBJ whole genome shotgun (WGS) entry which is preliminary data.</text>
</comment>
<keyword evidence="8" id="KW-1185">Reference proteome</keyword>
<keyword evidence="4 6" id="KW-1133">Transmembrane helix</keyword>
<feature type="transmembrane region" description="Helical" evidence="6">
    <location>
        <begin position="198"/>
        <end position="216"/>
    </location>
</feature>
<feature type="transmembrane region" description="Helical" evidence="6">
    <location>
        <begin position="277"/>
        <end position="299"/>
    </location>
</feature>
<feature type="transmembrane region" description="Helical" evidence="6">
    <location>
        <begin position="346"/>
        <end position="366"/>
    </location>
</feature>
<feature type="transmembrane region" description="Helical" evidence="6">
    <location>
        <begin position="96"/>
        <end position="121"/>
    </location>
</feature>
<feature type="transmembrane region" description="Helical" evidence="6">
    <location>
        <begin position="311"/>
        <end position="334"/>
    </location>
</feature>
<dbReference type="HOGENOM" id="CLU_012893_16_3_11"/>
<comment type="subcellular location">
    <subcellularLocation>
        <location evidence="1">Membrane</location>
        <topology evidence="1">Multi-pass membrane protein</topology>
    </subcellularLocation>
</comment>
<accession>J0X0J1</accession>
<feature type="transmembrane region" description="Helical" evidence="6">
    <location>
        <begin position="378"/>
        <end position="403"/>
    </location>
</feature>
<dbReference type="EMBL" id="AGZS01000003">
    <property type="protein sequence ID" value="EJD64891.1"/>
    <property type="molecule type" value="Genomic_DNA"/>
</dbReference>
<dbReference type="STRING" id="857290.HMPREF9156_00766"/>
<evidence type="ECO:0000256" key="6">
    <source>
        <dbReference type="SAM" id="Phobius"/>
    </source>
</evidence>
<evidence type="ECO:0000256" key="5">
    <source>
        <dbReference type="ARBA" id="ARBA00023136"/>
    </source>
</evidence>
<dbReference type="InterPro" id="IPR044644">
    <property type="entry name" value="DinF-like"/>
</dbReference>
<sequence length="450" mass="46287">MATGFNTKNTRNRLISLAVPTFGQLIAEPAFVLIDTAIVGHISVSALAGLSAGSTIILTAVGLCNFLAYSTTSHVSKLIGAGKTVEGLRSGIDGMWLALGIGIVLAFGLFTWAGPLCWAIGARGAALGQAVLYTKAVVLGAPGMLLVYAANGIFRGLQKVQVTLWAAVAGAILNTVLDFTLIYGAHMGILGSGIATGIAQWAMGAALAAAAAWHACRHHVSLLPSRGGLAQNTSDGLPLFIRTLALRIAMVSTVAAAASMGTYVFASYQAVNSAWNFALNALDSVAIAGQALVGAALGAKDIGQVRYLTRFIARCGAELGVIAGLVFAALGIWGPGLFSPDPQIQHLISISMLVVAVFFPLQGWMWALDGILIGAGDFAYLAAACSAAAAVYIAVLWAAGTALSLLHAGSADIKIAVLWLVFNIALMGLRGLANGLRAYSDRWIIKATAP</sequence>
<feature type="transmembrane region" description="Helical" evidence="6">
    <location>
        <begin position="244"/>
        <end position="265"/>
    </location>
</feature>
<dbReference type="AlphaFoldDB" id="J0X0J1"/>
<dbReference type="RefSeq" id="WP_007147830.1">
    <property type="nucleotide sequence ID" value="NZ_AKCI01000001.1"/>
</dbReference>
<dbReference type="NCBIfam" id="TIGR00797">
    <property type="entry name" value="matE"/>
    <property type="match status" value="1"/>
</dbReference>
<dbReference type="eggNOG" id="COG0534">
    <property type="taxonomic scope" value="Bacteria"/>
</dbReference>
<dbReference type="Pfam" id="PF01554">
    <property type="entry name" value="MatE"/>
    <property type="match status" value="2"/>
</dbReference>
<organism evidence="7 8">
    <name type="scientific">Scardovia wiggsiae F0424</name>
    <dbReference type="NCBI Taxonomy" id="857290"/>
    <lineage>
        <taxon>Bacteria</taxon>
        <taxon>Bacillati</taxon>
        <taxon>Actinomycetota</taxon>
        <taxon>Actinomycetes</taxon>
        <taxon>Bifidobacteriales</taxon>
        <taxon>Bifidobacteriaceae</taxon>
        <taxon>Scardovia</taxon>
    </lineage>
</organism>
<dbReference type="OrthoDB" id="5242355at2"/>
<dbReference type="GO" id="GO:0015297">
    <property type="term" value="F:antiporter activity"/>
    <property type="evidence" value="ECO:0007669"/>
    <property type="project" value="InterPro"/>
</dbReference>
<dbReference type="Proteomes" id="UP000006415">
    <property type="component" value="Unassembled WGS sequence"/>
</dbReference>
<evidence type="ECO:0000256" key="2">
    <source>
        <dbReference type="ARBA" id="ARBA00010199"/>
    </source>
</evidence>
<evidence type="ECO:0000256" key="3">
    <source>
        <dbReference type="ARBA" id="ARBA00022692"/>
    </source>
</evidence>
<proteinExistence type="inferred from homology"/>
<dbReference type="InterPro" id="IPR002528">
    <property type="entry name" value="MATE_fam"/>
</dbReference>
<evidence type="ECO:0000256" key="1">
    <source>
        <dbReference type="ARBA" id="ARBA00004141"/>
    </source>
</evidence>
<name>J0X0J1_9BIFI</name>
<feature type="transmembrane region" description="Helical" evidence="6">
    <location>
        <begin position="127"/>
        <end position="150"/>
    </location>
</feature>
<feature type="transmembrane region" description="Helical" evidence="6">
    <location>
        <begin position="415"/>
        <end position="433"/>
    </location>
</feature>
<feature type="transmembrane region" description="Helical" evidence="6">
    <location>
        <begin position="162"/>
        <end position="186"/>
    </location>
</feature>
<comment type="similarity">
    <text evidence="2">Belongs to the multi antimicrobial extrusion (MATE) (TC 2.A.66.1) family.</text>
</comment>
<dbReference type="GO" id="GO:0042910">
    <property type="term" value="F:xenobiotic transmembrane transporter activity"/>
    <property type="evidence" value="ECO:0007669"/>
    <property type="project" value="InterPro"/>
</dbReference>
<gene>
    <name evidence="7" type="ORF">HMPREF9156_00766</name>
</gene>
<evidence type="ECO:0000256" key="4">
    <source>
        <dbReference type="ARBA" id="ARBA00022989"/>
    </source>
</evidence>
<dbReference type="PANTHER" id="PTHR42893">
    <property type="entry name" value="PROTEIN DETOXIFICATION 44, CHLOROPLASTIC-RELATED"/>
    <property type="match status" value="1"/>
</dbReference>
<dbReference type="PANTHER" id="PTHR42893:SF46">
    <property type="entry name" value="PROTEIN DETOXIFICATION 44, CHLOROPLASTIC"/>
    <property type="match status" value="1"/>
</dbReference>
<keyword evidence="5 6" id="KW-0472">Membrane</keyword>
<feature type="transmembrane region" description="Helical" evidence="6">
    <location>
        <begin position="43"/>
        <end position="68"/>
    </location>
</feature>
<reference evidence="7 8" key="1">
    <citation type="submission" date="2012-01" db="EMBL/GenBank/DDBJ databases">
        <title>The Genome Sequence of Scardovia wiggsiae F0424.</title>
        <authorList>
            <consortium name="The Broad Institute Genome Sequencing Platform"/>
            <person name="Earl A."/>
            <person name="Ward D."/>
            <person name="Feldgarden M."/>
            <person name="Gevers D."/>
            <person name="Izard J."/>
            <person name="Ganesan A."/>
            <person name="Baranova O.V."/>
            <person name="Blanton J.M."/>
            <person name="Tanner A.C."/>
            <person name="Mathney J."/>
            <person name="Dewhirst F.E."/>
            <person name="Young S.K."/>
            <person name="Zeng Q."/>
            <person name="Gargeya S."/>
            <person name="Fitzgerald M."/>
            <person name="Haas B."/>
            <person name="Abouelleil A."/>
            <person name="Alvarado L."/>
            <person name="Arachchi H.M."/>
            <person name="Berlin A."/>
            <person name="Chapman S.B."/>
            <person name="Gearin G."/>
            <person name="Goldberg J."/>
            <person name="Griggs A."/>
            <person name="Gujja S."/>
            <person name="Hansen M."/>
            <person name="Heiman D."/>
            <person name="Howarth C."/>
            <person name="Larimer J."/>
            <person name="Lui A."/>
            <person name="MacDonald P.J.P."/>
            <person name="McCowen C."/>
            <person name="Montmayeur A."/>
            <person name="Murphy C."/>
            <person name="Neiman D."/>
            <person name="Pearson M."/>
            <person name="Priest M."/>
            <person name="Roberts A."/>
            <person name="Saif S."/>
            <person name="Shea T."/>
            <person name="Sisk P."/>
            <person name="Stolte C."/>
            <person name="Sykes S."/>
            <person name="Wortman J."/>
            <person name="Nusbaum C."/>
            <person name="Birren B."/>
        </authorList>
    </citation>
    <scope>NUCLEOTIDE SEQUENCE [LARGE SCALE GENOMIC DNA]</scope>
    <source>
        <strain evidence="7 8">F0424</strain>
    </source>
</reference>